<keyword evidence="2" id="KW-0645">Protease</keyword>
<evidence type="ECO:0000313" key="8">
    <source>
        <dbReference type="Proteomes" id="UP001209318"/>
    </source>
</evidence>
<keyword evidence="5" id="KW-0812">Transmembrane</keyword>
<gene>
    <name evidence="7" type="ORF">OEV98_07795</name>
</gene>
<reference evidence="7" key="1">
    <citation type="submission" date="2022-10" db="EMBL/GenBank/DDBJ databases">
        <title>Description of Fervidibacillus gen. nov. in the family Fervidibacillaceae fam. nov. with two species, Fervidibacillus albus sp. nov., and Fervidibacillus halotolerans sp. nov., isolated from tidal flat sediments.</title>
        <authorList>
            <person name="Kwon K.K."/>
            <person name="Yang S.-H."/>
        </authorList>
    </citation>
    <scope>NUCLEOTIDE SEQUENCE</scope>
    <source>
        <strain evidence="7">JCM 19140</strain>
    </source>
</reference>
<keyword evidence="8" id="KW-1185">Reference proteome</keyword>
<keyword evidence="4" id="KW-0720">Serine protease</keyword>
<evidence type="ECO:0000259" key="6">
    <source>
        <dbReference type="PROSITE" id="PS50106"/>
    </source>
</evidence>
<dbReference type="InterPro" id="IPR036034">
    <property type="entry name" value="PDZ_sf"/>
</dbReference>
<keyword evidence="5" id="KW-1133">Transmembrane helix</keyword>
<dbReference type="InterPro" id="IPR001478">
    <property type="entry name" value="PDZ"/>
</dbReference>
<dbReference type="RefSeq" id="WP_263072662.1">
    <property type="nucleotide sequence ID" value="NZ_JAOUSF010000002.1"/>
</dbReference>
<feature type="transmembrane region" description="Helical" evidence="5">
    <location>
        <begin position="25"/>
        <end position="48"/>
    </location>
</feature>
<comment type="caution">
    <text evidence="7">The sequence shown here is derived from an EMBL/GenBank/DDBJ whole genome shotgun (WGS) entry which is preliminary data.</text>
</comment>
<dbReference type="PRINTS" id="PR00834">
    <property type="entry name" value="PROTEASES2C"/>
</dbReference>
<organism evidence="7 8">
    <name type="scientific">Perspicuibacillus lycopersici</name>
    <dbReference type="NCBI Taxonomy" id="1325689"/>
    <lineage>
        <taxon>Bacteria</taxon>
        <taxon>Bacillati</taxon>
        <taxon>Bacillota</taxon>
        <taxon>Bacilli</taxon>
        <taxon>Bacillales</taxon>
        <taxon>Bacillaceae</taxon>
        <taxon>Perspicuibacillus</taxon>
    </lineage>
</organism>
<dbReference type="PANTHER" id="PTHR22939">
    <property type="entry name" value="SERINE PROTEASE FAMILY S1C HTRA-RELATED"/>
    <property type="match status" value="1"/>
</dbReference>
<dbReference type="InterPro" id="IPR001940">
    <property type="entry name" value="Peptidase_S1C"/>
</dbReference>
<dbReference type="PROSITE" id="PS50106">
    <property type="entry name" value="PDZ"/>
    <property type="match status" value="1"/>
</dbReference>
<evidence type="ECO:0000256" key="2">
    <source>
        <dbReference type="ARBA" id="ARBA00022670"/>
    </source>
</evidence>
<keyword evidence="3" id="KW-0378">Hydrolase</keyword>
<evidence type="ECO:0000256" key="1">
    <source>
        <dbReference type="ARBA" id="ARBA00010541"/>
    </source>
</evidence>
<feature type="domain" description="PDZ" evidence="6">
    <location>
        <begin position="297"/>
        <end position="371"/>
    </location>
</feature>
<sequence>MGYYDQDPYTEYQNRNQRKNKKGGYFLSSLIGAVIGAIVILLAIPSLARMGVLPYGQNDGNTTVERKTNTGSTNSDTITQNVSYEVDTDITKAVNKALDTVVGITNYQGGNIWTQASEAGTGSGVVYKKEGNTAYVVTNHHVIENADQLEVVLSDGKKVEATLVGSDVWTDLAVVKISGEDINKVAEFGDSDALKLGEPVLAIGNPLGLDFAGSITQGIVSGLERTVPIDLDGNGYADWNSEVLQTDAAINPGNSGGALVNIAGQVVGINSMKIAQEEIEGIGFSIPINIAIPIIEDIEAYGEVRRPYMGVQLQNISDLPSYHHDETLHLPDDVTAGLLVAEVVPGSPAAKAGLQQMDVIVKLDEEEVGGIVDLRKYLYQSKNIGDNLNIGFYRDGKYQETTMLLAQEQQ</sequence>
<dbReference type="EMBL" id="JAOUSF010000002">
    <property type="protein sequence ID" value="MCU9613457.1"/>
    <property type="molecule type" value="Genomic_DNA"/>
</dbReference>
<dbReference type="Proteomes" id="UP001209318">
    <property type="component" value="Unassembled WGS sequence"/>
</dbReference>
<proteinExistence type="inferred from homology"/>
<dbReference type="GO" id="GO:0004252">
    <property type="term" value="F:serine-type endopeptidase activity"/>
    <property type="evidence" value="ECO:0007669"/>
    <property type="project" value="InterPro"/>
</dbReference>
<dbReference type="Pfam" id="PF13365">
    <property type="entry name" value="Trypsin_2"/>
    <property type="match status" value="1"/>
</dbReference>
<dbReference type="Pfam" id="PF13180">
    <property type="entry name" value="PDZ_2"/>
    <property type="match status" value="1"/>
</dbReference>
<dbReference type="PANTHER" id="PTHR22939:SF129">
    <property type="entry name" value="SERINE PROTEASE HTRA2, MITOCHONDRIAL"/>
    <property type="match status" value="1"/>
</dbReference>
<evidence type="ECO:0000313" key="7">
    <source>
        <dbReference type="EMBL" id="MCU9613457.1"/>
    </source>
</evidence>
<dbReference type="GO" id="GO:0006508">
    <property type="term" value="P:proteolysis"/>
    <property type="evidence" value="ECO:0007669"/>
    <property type="project" value="UniProtKB-KW"/>
</dbReference>
<evidence type="ECO:0000256" key="4">
    <source>
        <dbReference type="ARBA" id="ARBA00022825"/>
    </source>
</evidence>
<dbReference type="InterPro" id="IPR009003">
    <property type="entry name" value="Peptidase_S1_PA"/>
</dbReference>
<dbReference type="AlphaFoldDB" id="A0AAE3ISM0"/>
<dbReference type="InterPro" id="IPR043504">
    <property type="entry name" value="Peptidase_S1_PA_chymotrypsin"/>
</dbReference>
<evidence type="ECO:0000256" key="3">
    <source>
        <dbReference type="ARBA" id="ARBA00022801"/>
    </source>
</evidence>
<keyword evidence="5" id="KW-0472">Membrane</keyword>
<dbReference type="SUPFAM" id="SSF50494">
    <property type="entry name" value="Trypsin-like serine proteases"/>
    <property type="match status" value="1"/>
</dbReference>
<protein>
    <submittedName>
        <fullName evidence="7">Trypsin-like peptidase domain-containing protein</fullName>
    </submittedName>
</protein>
<comment type="similarity">
    <text evidence="1">Belongs to the peptidase S1C family.</text>
</comment>
<dbReference type="SMART" id="SM00228">
    <property type="entry name" value="PDZ"/>
    <property type="match status" value="1"/>
</dbReference>
<accession>A0AAE3ISM0</accession>
<evidence type="ECO:0000256" key="5">
    <source>
        <dbReference type="SAM" id="Phobius"/>
    </source>
</evidence>
<dbReference type="Gene3D" id="2.40.10.10">
    <property type="entry name" value="Trypsin-like serine proteases"/>
    <property type="match status" value="2"/>
</dbReference>
<name>A0AAE3ISM0_9BACI</name>
<dbReference type="SUPFAM" id="SSF50156">
    <property type="entry name" value="PDZ domain-like"/>
    <property type="match status" value="1"/>
</dbReference>
<dbReference type="Gene3D" id="2.30.42.10">
    <property type="match status" value="1"/>
</dbReference>